<organism evidence="2">
    <name type="scientific">bioreactor metagenome</name>
    <dbReference type="NCBI Taxonomy" id="1076179"/>
    <lineage>
        <taxon>unclassified sequences</taxon>
        <taxon>metagenomes</taxon>
        <taxon>ecological metagenomes</taxon>
    </lineage>
</organism>
<dbReference type="InterPro" id="IPR004043">
    <property type="entry name" value="LCCL"/>
</dbReference>
<dbReference type="PANTHER" id="PTHR31331:SF1">
    <property type="entry name" value="CYSTEINE RICH SECRETORY PROTEIN LCCL DOMAIN CONTAINING 2"/>
    <property type="match status" value="1"/>
</dbReference>
<dbReference type="PROSITE" id="PS50820">
    <property type="entry name" value="LCCL"/>
    <property type="match status" value="1"/>
</dbReference>
<dbReference type="PANTHER" id="PTHR31331">
    <property type="entry name" value="LCCL DOMAIN PROTEIN (AFU_ORTHOLOGUE AFUA_5G08630)"/>
    <property type="match status" value="1"/>
</dbReference>
<dbReference type="SMART" id="SM00603">
    <property type="entry name" value="LCCL"/>
    <property type="match status" value="1"/>
</dbReference>
<evidence type="ECO:0000259" key="1">
    <source>
        <dbReference type="PROSITE" id="PS50820"/>
    </source>
</evidence>
<protein>
    <recommendedName>
        <fullName evidence="1">LCCL domain-containing protein</fullName>
    </recommendedName>
</protein>
<evidence type="ECO:0000313" key="2">
    <source>
        <dbReference type="EMBL" id="MPM68931.1"/>
    </source>
</evidence>
<sequence length="157" mass="16889">MGLITFGKGGTVTIEVTEGRQNYGGLLINGVSSTSYGSWPLSFVFLDKNGRPIGTEALEPIEISYLSTAVDLGLEPGEKMRVRIPPNSPAQDVFGSDPYTFDSSIASAAAHKGLISLTQGGVVSVRMLEKRQAFIGNDRNDIYSYDYEGALEAFTLE</sequence>
<name>A0A645BWC8_9ZZZZ</name>
<dbReference type="EMBL" id="VSSQ01022547">
    <property type="protein sequence ID" value="MPM68931.1"/>
    <property type="molecule type" value="Genomic_DNA"/>
</dbReference>
<reference evidence="2" key="1">
    <citation type="submission" date="2019-08" db="EMBL/GenBank/DDBJ databases">
        <authorList>
            <person name="Kucharzyk K."/>
            <person name="Murdoch R.W."/>
            <person name="Higgins S."/>
            <person name="Loffler F."/>
        </authorList>
    </citation>
    <scope>NUCLEOTIDE SEQUENCE</scope>
</reference>
<dbReference type="AlphaFoldDB" id="A0A645BWC8"/>
<feature type="domain" description="LCCL" evidence="1">
    <location>
        <begin position="92"/>
        <end position="154"/>
    </location>
</feature>
<dbReference type="Gene3D" id="2.170.130.20">
    <property type="entry name" value="LCCL-like domain"/>
    <property type="match status" value="2"/>
</dbReference>
<dbReference type="SUPFAM" id="SSF69848">
    <property type="entry name" value="LCCL domain"/>
    <property type="match status" value="2"/>
</dbReference>
<dbReference type="Pfam" id="PF03815">
    <property type="entry name" value="LCCL"/>
    <property type="match status" value="1"/>
</dbReference>
<accession>A0A645BWC8</accession>
<dbReference type="InterPro" id="IPR051957">
    <property type="entry name" value="CRISP-LCCL_domain"/>
</dbReference>
<comment type="caution">
    <text evidence="2">The sequence shown here is derived from an EMBL/GenBank/DDBJ whole genome shotgun (WGS) entry which is preliminary data.</text>
</comment>
<gene>
    <name evidence="2" type="ORF">SDC9_115868</name>
</gene>
<proteinExistence type="predicted"/>
<dbReference type="InterPro" id="IPR036609">
    <property type="entry name" value="LCCL_sf"/>
</dbReference>